<evidence type="ECO:0000313" key="1">
    <source>
        <dbReference type="EMBL" id="TNN74332.1"/>
    </source>
</evidence>
<protein>
    <submittedName>
        <fullName evidence="1">Uncharacterized protein</fullName>
    </submittedName>
</protein>
<dbReference type="AlphaFoldDB" id="A0A4Z2IAB3"/>
<accession>A0A4Z2IAB3</accession>
<dbReference type="Proteomes" id="UP000314294">
    <property type="component" value="Unassembled WGS sequence"/>
</dbReference>
<gene>
    <name evidence="1" type="ORF">EYF80_015415</name>
</gene>
<reference evidence="1 2" key="1">
    <citation type="submission" date="2019-03" db="EMBL/GenBank/DDBJ databases">
        <title>First draft genome of Liparis tanakae, snailfish: a comprehensive survey of snailfish specific genes.</title>
        <authorList>
            <person name="Kim W."/>
            <person name="Song I."/>
            <person name="Jeong J.-H."/>
            <person name="Kim D."/>
            <person name="Kim S."/>
            <person name="Ryu S."/>
            <person name="Song J.Y."/>
            <person name="Lee S.K."/>
        </authorList>
    </citation>
    <scope>NUCLEOTIDE SEQUENCE [LARGE SCALE GENOMIC DNA]</scope>
    <source>
        <tissue evidence="1">Muscle</tissue>
    </source>
</reference>
<dbReference type="EMBL" id="SRLO01000115">
    <property type="protein sequence ID" value="TNN74332.1"/>
    <property type="molecule type" value="Genomic_DNA"/>
</dbReference>
<keyword evidence="2" id="KW-1185">Reference proteome</keyword>
<sequence>MTRERRERQLVEEGLPQVLKRQMEKQLNQEQGNRFVISSSLLKTFIKTLTKQQSNTVSMSLSPHDRSHLPSLVVHEPDRHCQLQMELNCL</sequence>
<name>A0A4Z2IAB3_9TELE</name>
<proteinExistence type="predicted"/>
<evidence type="ECO:0000313" key="2">
    <source>
        <dbReference type="Proteomes" id="UP000314294"/>
    </source>
</evidence>
<organism evidence="1 2">
    <name type="scientific">Liparis tanakae</name>
    <name type="common">Tanaka's snailfish</name>
    <dbReference type="NCBI Taxonomy" id="230148"/>
    <lineage>
        <taxon>Eukaryota</taxon>
        <taxon>Metazoa</taxon>
        <taxon>Chordata</taxon>
        <taxon>Craniata</taxon>
        <taxon>Vertebrata</taxon>
        <taxon>Euteleostomi</taxon>
        <taxon>Actinopterygii</taxon>
        <taxon>Neopterygii</taxon>
        <taxon>Teleostei</taxon>
        <taxon>Neoteleostei</taxon>
        <taxon>Acanthomorphata</taxon>
        <taxon>Eupercaria</taxon>
        <taxon>Perciformes</taxon>
        <taxon>Cottioidei</taxon>
        <taxon>Cottales</taxon>
        <taxon>Liparidae</taxon>
        <taxon>Liparis</taxon>
    </lineage>
</organism>
<comment type="caution">
    <text evidence="1">The sequence shown here is derived from an EMBL/GenBank/DDBJ whole genome shotgun (WGS) entry which is preliminary data.</text>
</comment>